<dbReference type="GO" id="GO:0005506">
    <property type="term" value="F:iron ion binding"/>
    <property type="evidence" value="ECO:0007669"/>
    <property type="project" value="InterPro"/>
</dbReference>
<feature type="transmembrane region" description="Helical" evidence="15">
    <location>
        <begin position="6"/>
        <end position="28"/>
    </location>
</feature>
<keyword evidence="8" id="KW-0492">Microsome</keyword>
<accession>A0AAJ7BQF5</accession>
<comment type="cofactor">
    <cofactor evidence="1 13">
        <name>heme</name>
        <dbReference type="ChEBI" id="CHEBI:30413"/>
    </cofactor>
</comment>
<keyword evidence="6 13" id="KW-0479">Metal-binding</keyword>
<dbReference type="GeneID" id="107266128"/>
<dbReference type="InterPro" id="IPR036396">
    <property type="entry name" value="Cyt_P450_sf"/>
</dbReference>
<keyword evidence="11 14" id="KW-0503">Monooxygenase</keyword>
<evidence type="ECO:0000256" key="9">
    <source>
        <dbReference type="ARBA" id="ARBA00023002"/>
    </source>
</evidence>
<proteinExistence type="inferred from homology"/>
<dbReference type="CDD" id="cd11056">
    <property type="entry name" value="CYP6-like"/>
    <property type="match status" value="1"/>
</dbReference>
<dbReference type="InterPro" id="IPR001128">
    <property type="entry name" value="Cyt_P450"/>
</dbReference>
<dbReference type="GO" id="GO:0020037">
    <property type="term" value="F:heme binding"/>
    <property type="evidence" value="ECO:0007669"/>
    <property type="project" value="InterPro"/>
</dbReference>
<evidence type="ECO:0000256" key="6">
    <source>
        <dbReference type="ARBA" id="ARBA00022723"/>
    </source>
</evidence>
<keyword evidence="5 13" id="KW-0349">Heme</keyword>
<dbReference type="PANTHER" id="PTHR24292">
    <property type="entry name" value="CYTOCHROME P450"/>
    <property type="match status" value="1"/>
</dbReference>
<evidence type="ECO:0000256" key="14">
    <source>
        <dbReference type="RuleBase" id="RU000461"/>
    </source>
</evidence>
<evidence type="ECO:0000313" key="16">
    <source>
        <dbReference type="Proteomes" id="UP000694920"/>
    </source>
</evidence>
<comment type="similarity">
    <text evidence="4 14">Belongs to the cytochrome P450 family.</text>
</comment>
<dbReference type="GO" id="GO:0004497">
    <property type="term" value="F:monooxygenase activity"/>
    <property type="evidence" value="ECO:0007669"/>
    <property type="project" value="UniProtKB-KW"/>
</dbReference>
<evidence type="ECO:0000256" key="1">
    <source>
        <dbReference type="ARBA" id="ARBA00001971"/>
    </source>
</evidence>
<feature type="binding site" description="axial binding residue" evidence="13">
    <location>
        <position position="447"/>
    </location>
    <ligand>
        <name>heme</name>
        <dbReference type="ChEBI" id="CHEBI:30413"/>
    </ligand>
    <ligandPart>
        <name>Fe</name>
        <dbReference type="ChEBI" id="CHEBI:18248"/>
    </ligandPart>
</feature>
<keyword evidence="9 14" id="KW-0560">Oxidoreductase</keyword>
<dbReference type="InterPro" id="IPR002401">
    <property type="entry name" value="Cyt_P450_E_grp-I"/>
</dbReference>
<dbReference type="Proteomes" id="UP000694920">
    <property type="component" value="Unplaced"/>
</dbReference>
<dbReference type="SUPFAM" id="SSF48264">
    <property type="entry name" value="Cytochrome P450"/>
    <property type="match status" value="1"/>
</dbReference>
<dbReference type="PRINTS" id="PR00463">
    <property type="entry name" value="EP450I"/>
</dbReference>
<evidence type="ECO:0000256" key="10">
    <source>
        <dbReference type="ARBA" id="ARBA00023004"/>
    </source>
</evidence>
<dbReference type="InterPro" id="IPR017972">
    <property type="entry name" value="Cyt_P450_CS"/>
</dbReference>
<dbReference type="InterPro" id="IPR050476">
    <property type="entry name" value="Insect_CytP450_Detox"/>
</dbReference>
<evidence type="ECO:0000256" key="15">
    <source>
        <dbReference type="SAM" id="Phobius"/>
    </source>
</evidence>
<comment type="subcellular location">
    <subcellularLocation>
        <location evidence="3">Endoplasmic reticulum membrane</location>
        <topology evidence="3">Peripheral membrane protein</topology>
    </subcellularLocation>
    <subcellularLocation>
        <location evidence="2">Microsome membrane</location>
        <topology evidence="2">Peripheral membrane protein</topology>
    </subcellularLocation>
</comment>
<reference evidence="17" key="1">
    <citation type="submission" date="2025-08" db="UniProtKB">
        <authorList>
            <consortium name="RefSeq"/>
        </authorList>
    </citation>
    <scope>IDENTIFICATION</scope>
</reference>
<sequence length="503" mass="57628">MAALFLDWLNFTTVGISVGFITVLYIYVKRHQNYFETMGIPYVNSHIIVGNRGPVIFKQMSYSEHIQSLYGSKPDVKYFGIYDFTSPAIMIRDLELIRDIGIKHFDHFVDHKRFGDPELDPLVMKNLFSLNGDKWREMRALLSPAFTSSKMKIMFDLISTCATDFVDIVMKQGPIVFDIRDAFARYTNDVIASVAFGISVNSMKDRENEFFKMGREATHFGFMQSFKLFLFQTCPTLVRILKLRFLDQRVTNFFTEIISSTIATRTAQGIHRPDMLQLMMQAKESGKNLTVEEITAQAFLFFFAGFDTTSRTLSFAAYALATNPEIQEKLQAEIDKVLQKSDGKVTYDYLKEMQYLDAVLNETLRMYPAESELDRICTKAFELPPAKAGAKSVIIKPGTTVLIPINGIHYDSRYYDNPNKFDPERFLNENKIGQTVHLSFGLGPRACIGNRFALMEIKLVLFHLLAQCSFKPCEKTTIPMKFRPGNFVPIPINGHWLKIVLRK</sequence>
<evidence type="ECO:0000256" key="2">
    <source>
        <dbReference type="ARBA" id="ARBA00004174"/>
    </source>
</evidence>
<dbReference type="AlphaFoldDB" id="A0AAJ7BQF5"/>
<dbReference type="GO" id="GO:0016705">
    <property type="term" value="F:oxidoreductase activity, acting on paired donors, with incorporation or reduction of molecular oxygen"/>
    <property type="evidence" value="ECO:0007669"/>
    <property type="project" value="InterPro"/>
</dbReference>
<evidence type="ECO:0000256" key="12">
    <source>
        <dbReference type="ARBA" id="ARBA00023136"/>
    </source>
</evidence>
<keyword evidence="12 15" id="KW-0472">Membrane</keyword>
<dbReference type="Gene3D" id="1.10.630.10">
    <property type="entry name" value="Cytochrome P450"/>
    <property type="match status" value="1"/>
</dbReference>
<dbReference type="KEGG" id="ccin:107266128"/>
<evidence type="ECO:0000256" key="7">
    <source>
        <dbReference type="ARBA" id="ARBA00022824"/>
    </source>
</evidence>
<dbReference type="GO" id="GO:0005789">
    <property type="term" value="C:endoplasmic reticulum membrane"/>
    <property type="evidence" value="ECO:0007669"/>
    <property type="project" value="UniProtKB-SubCell"/>
</dbReference>
<keyword evidence="16" id="KW-1185">Reference proteome</keyword>
<protein>
    <submittedName>
        <fullName evidence="17">Cytochrome P450 9e2</fullName>
    </submittedName>
</protein>
<dbReference type="Pfam" id="PF00067">
    <property type="entry name" value="p450"/>
    <property type="match status" value="1"/>
</dbReference>
<evidence type="ECO:0000313" key="17">
    <source>
        <dbReference type="RefSeq" id="XP_015591786.1"/>
    </source>
</evidence>
<evidence type="ECO:0000256" key="3">
    <source>
        <dbReference type="ARBA" id="ARBA00004406"/>
    </source>
</evidence>
<dbReference type="PANTHER" id="PTHR24292:SF54">
    <property type="entry name" value="CYP9F3-RELATED"/>
    <property type="match status" value="1"/>
</dbReference>
<dbReference type="RefSeq" id="XP_015591786.1">
    <property type="nucleotide sequence ID" value="XM_015736300.2"/>
</dbReference>
<keyword evidence="7" id="KW-0256">Endoplasmic reticulum</keyword>
<dbReference type="PRINTS" id="PR00385">
    <property type="entry name" value="P450"/>
</dbReference>
<evidence type="ECO:0000256" key="11">
    <source>
        <dbReference type="ARBA" id="ARBA00023033"/>
    </source>
</evidence>
<keyword evidence="15" id="KW-0812">Transmembrane</keyword>
<keyword evidence="10 13" id="KW-0408">Iron</keyword>
<gene>
    <name evidence="17" type="primary">LOC107266128</name>
</gene>
<evidence type="ECO:0000256" key="13">
    <source>
        <dbReference type="PIRSR" id="PIRSR602401-1"/>
    </source>
</evidence>
<name>A0AAJ7BQF5_CEPCN</name>
<evidence type="ECO:0000256" key="4">
    <source>
        <dbReference type="ARBA" id="ARBA00010617"/>
    </source>
</evidence>
<organism evidence="16 17">
    <name type="scientific">Cephus cinctus</name>
    <name type="common">Wheat stem sawfly</name>
    <dbReference type="NCBI Taxonomy" id="211228"/>
    <lineage>
        <taxon>Eukaryota</taxon>
        <taxon>Metazoa</taxon>
        <taxon>Ecdysozoa</taxon>
        <taxon>Arthropoda</taxon>
        <taxon>Hexapoda</taxon>
        <taxon>Insecta</taxon>
        <taxon>Pterygota</taxon>
        <taxon>Neoptera</taxon>
        <taxon>Endopterygota</taxon>
        <taxon>Hymenoptera</taxon>
        <taxon>Cephoidea</taxon>
        <taxon>Cephidae</taxon>
        <taxon>Cephus</taxon>
    </lineage>
</organism>
<dbReference type="FunFam" id="1.10.630.10:FF:000042">
    <property type="entry name" value="Cytochrome P450"/>
    <property type="match status" value="1"/>
</dbReference>
<evidence type="ECO:0000256" key="8">
    <source>
        <dbReference type="ARBA" id="ARBA00022848"/>
    </source>
</evidence>
<dbReference type="PROSITE" id="PS00086">
    <property type="entry name" value="CYTOCHROME_P450"/>
    <property type="match status" value="1"/>
</dbReference>
<evidence type="ECO:0000256" key="5">
    <source>
        <dbReference type="ARBA" id="ARBA00022617"/>
    </source>
</evidence>
<keyword evidence="15" id="KW-1133">Transmembrane helix</keyword>